<evidence type="ECO:0000256" key="2">
    <source>
        <dbReference type="SAM" id="SignalP"/>
    </source>
</evidence>
<proteinExistence type="predicted"/>
<accession>A0A4Y3QRG7</accession>
<evidence type="ECO:0000313" key="4">
    <source>
        <dbReference type="Proteomes" id="UP000319210"/>
    </source>
</evidence>
<evidence type="ECO:0000256" key="1">
    <source>
        <dbReference type="SAM" id="MobiDB-lite"/>
    </source>
</evidence>
<dbReference type="Proteomes" id="UP000319210">
    <property type="component" value="Unassembled WGS sequence"/>
</dbReference>
<keyword evidence="2" id="KW-0732">Signal</keyword>
<organism evidence="3 4">
    <name type="scientific">Streptomyces cacaoi</name>
    <dbReference type="NCBI Taxonomy" id="1898"/>
    <lineage>
        <taxon>Bacteria</taxon>
        <taxon>Bacillati</taxon>
        <taxon>Actinomycetota</taxon>
        <taxon>Actinomycetes</taxon>
        <taxon>Kitasatosporales</taxon>
        <taxon>Streptomycetaceae</taxon>
        <taxon>Streptomyces</taxon>
    </lineage>
</organism>
<dbReference type="OrthoDB" id="3401783at2"/>
<dbReference type="AlphaFoldDB" id="A0A4Y3QRG7"/>
<comment type="caution">
    <text evidence="3">The sequence shown here is derived from an EMBL/GenBank/DDBJ whole genome shotgun (WGS) entry which is preliminary data.</text>
</comment>
<feature type="signal peptide" evidence="2">
    <location>
        <begin position="1"/>
        <end position="18"/>
    </location>
</feature>
<feature type="compositionally biased region" description="Polar residues" evidence="1">
    <location>
        <begin position="40"/>
        <end position="49"/>
    </location>
</feature>
<dbReference type="RefSeq" id="WP_086816354.1">
    <property type="nucleotide sequence ID" value="NZ_BJMM01000002.1"/>
</dbReference>
<protein>
    <recommendedName>
        <fullName evidence="5">Peptidase</fullName>
    </recommendedName>
</protein>
<gene>
    <name evidence="3" type="ORF">SCA03_05370</name>
</gene>
<feature type="region of interest" description="Disordered" evidence="1">
    <location>
        <begin position="27"/>
        <end position="64"/>
    </location>
</feature>
<feature type="compositionally biased region" description="Polar residues" evidence="1">
    <location>
        <begin position="233"/>
        <end position="243"/>
    </location>
</feature>
<feature type="region of interest" description="Disordered" evidence="1">
    <location>
        <begin position="194"/>
        <end position="250"/>
    </location>
</feature>
<keyword evidence="4" id="KW-1185">Reference proteome</keyword>
<sequence>MRSLRTAFTALICTTVLAGLTGFAGAGTAAAESPSPDAGESTSGPTQAGTGFRDATAVPPGSAATAEASSGDYLYWAFPVDAGQRPTFKAEVTLPQATARHGDSTWRIDVYDGLRRRQPCMYGMQSRAAGQDTGSVALSCTLRPVRSLADPWSDHPLPGSYYLRLTVTDAPEKDLGLPVRARVEADLKDAGGAEAVDGTLSTPLVPGASAKDAEDAEDDKAAEEEGGDDASPGPSTTRQTASSVEPEDGWSSGWWSDRWIWTAAGGVLAVLAAFGGRALTRRPQRPSRVPPGY</sequence>
<name>A0A4Y3QRG7_STRCI</name>
<evidence type="ECO:0000313" key="3">
    <source>
        <dbReference type="EMBL" id="GEB47986.1"/>
    </source>
</evidence>
<feature type="chain" id="PRO_5038360598" description="Peptidase" evidence="2">
    <location>
        <begin position="19"/>
        <end position="293"/>
    </location>
</feature>
<dbReference type="EMBL" id="BJMM01000002">
    <property type="protein sequence ID" value="GEB47986.1"/>
    <property type="molecule type" value="Genomic_DNA"/>
</dbReference>
<feature type="compositionally biased region" description="Acidic residues" evidence="1">
    <location>
        <begin position="214"/>
        <end position="228"/>
    </location>
</feature>
<evidence type="ECO:0008006" key="5">
    <source>
        <dbReference type="Google" id="ProtNLM"/>
    </source>
</evidence>
<reference evidence="3 4" key="1">
    <citation type="submission" date="2019-06" db="EMBL/GenBank/DDBJ databases">
        <title>Whole genome shotgun sequence of Streptomyces cacaoi subsp. cacaoi NBRC 12748.</title>
        <authorList>
            <person name="Hosoyama A."/>
            <person name="Uohara A."/>
            <person name="Ohji S."/>
            <person name="Ichikawa N."/>
        </authorList>
    </citation>
    <scope>NUCLEOTIDE SEQUENCE [LARGE SCALE GENOMIC DNA]</scope>
    <source>
        <strain evidence="3 4">NBRC 12748</strain>
    </source>
</reference>